<dbReference type="AlphaFoldDB" id="A0A979FJS3"/>
<feature type="compositionally biased region" description="Polar residues" evidence="1">
    <location>
        <begin position="528"/>
        <end position="548"/>
    </location>
</feature>
<feature type="region of interest" description="Disordered" evidence="1">
    <location>
        <begin position="97"/>
        <end position="152"/>
    </location>
</feature>
<feature type="compositionally biased region" description="Acidic residues" evidence="1">
    <location>
        <begin position="857"/>
        <end position="882"/>
    </location>
</feature>
<evidence type="ECO:0000313" key="2">
    <source>
        <dbReference type="Proteomes" id="UP000694843"/>
    </source>
</evidence>
<feature type="region of interest" description="Disordered" evidence="1">
    <location>
        <begin position="171"/>
        <end position="201"/>
    </location>
</feature>
<dbReference type="OrthoDB" id="6351407at2759"/>
<sequence length="1226" mass="136853">MATPSGSSISEYFSCSTCSSYHTCPDCLHLHHLLDDHDRPPSGDGQVLEEVLSAARPRRSLLKKSHSAEDARDIAAEVAAQVTAEALQQKHLQRQEDLLQQQKKQDGDAVCHTRGRRDISSQSPSSSSRSTSGRRGRPSIHPDAAGRWRSRSRSLTKEVVQSFLHFHETVLRRSRSGSRSRKSSSESLTRQLAEEQRAEDERWLQLQRAAEDYLLGERSTRADEHPSTFSMKANDANLERSSLDTSNPFETAPEASSLQRGYERGAYEPMDDKDAYSNSELLGARYHEGTMVPVPVADYQEEQLLHGKRYDVLKDQDPIGTSFSGEDAMEATRYDSHIPDQWDGPEELPKNGKLGVSTDEDPDKWHKEYLRRAEKQHLENLSREREEELRASRSEEQQWPEALTEAEATSGMADQATGGLMADFERTEDSSMSGLPAPVIGPPAPAGACTILLHADDDAIPALQLSIWPPASWVSFPYPVGSCASAPHIPHLTLLEAQSLCSSPPACITSHSSTSPTSSPIRPHVSPIASTNVTGGSALTRSKSSPSLTEYFERGDHSCPAIRRPLSKLNLSSFYRDIPPRPRTDLRLHQTSGEELVILPPLEPEKGLMDDLRQPSQDNGNAEGENKPGDKIIQQSQNEVDAGIKPLPEKEYTIDFSRELEDESVESEFVRYEDLAPSERPESPKYFYHSFAEIQGSLNPYCIDDYGYDNNVDFARVDEIIAEEDETNATDNTYENVPYTVQSPTSDSYVSMDTEVLYSRLTPPRPAPPREDMDTTPPPRPALPTVLVDTRPKRRFSLPTIPEDEVMILTSSSFLPESVTLGSSSLRRDETPPLTPPTLRAEDADREEHSFDTRDELQEDDDDVEEIEETLLESDSEIDDVAAEAPVESSPSPSPTPPPPVAPPRQRSRKASPESVQEENLAWKMRKSSEWLELRIVELAPGLVHLGSNLQEAQAMQRAHLEVLTKLQSKQSPVEDLLNQADQLISTQRPRAEVYAAMAESLGLAWKELNQQLETRKNLLDLAVIFQTRASRYSSALDAAEKTYTDNLLPTEVETCRELISALHDHKRAVLEASMHTLQEGQVLLARLRGLLHEGATMDSRPQHIRISIDFACSQVEHQLEALHDRRRFLDGLFAARRLHLDQSLALALLYQDLTQTVVSLRTLRDEVSHNQDLGASQTQAEVLQLEHQPRDGRARARAYGERDVLFFRLAHTVSGACSSSGSRIR</sequence>
<organism evidence="2 3">
    <name type="scientific">Hyalella azteca</name>
    <name type="common">Amphipod</name>
    <dbReference type="NCBI Taxonomy" id="294128"/>
    <lineage>
        <taxon>Eukaryota</taxon>
        <taxon>Metazoa</taxon>
        <taxon>Ecdysozoa</taxon>
        <taxon>Arthropoda</taxon>
        <taxon>Crustacea</taxon>
        <taxon>Multicrustacea</taxon>
        <taxon>Malacostraca</taxon>
        <taxon>Eumalacostraca</taxon>
        <taxon>Peracarida</taxon>
        <taxon>Amphipoda</taxon>
        <taxon>Senticaudata</taxon>
        <taxon>Talitrida</taxon>
        <taxon>Talitroidea</taxon>
        <taxon>Hyalellidae</taxon>
        <taxon>Hyalella</taxon>
    </lineage>
</organism>
<gene>
    <name evidence="3" type="primary">LOC108682035</name>
</gene>
<dbReference type="Proteomes" id="UP000694843">
    <property type="component" value="Unplaced"/>
</dbReference>
<feature type="compositionally biased region" description="Low complexity" evidence="1">
    <location>
        <begin position="509"/>
        <end position="520"/>
    </location>
</feature>
<dbReference type="RefSeq" id="XP_047736475.1">
    <property type="nucleotide sequence ID" value="XM_047880519.1"/>
</dbReference>
<proteinExistence type="predicted"/>
<dbReference type="InterPro" id="IPR018159">
    <property type="entry name" value="Spectrin/alpha-actinin"/>
</dbReference>
<feature type="region of interest" description="Disordered" evidence="1">
    <location>
        <begin position="380"/>
        <end position="410"/>
    </location>
</feature>
<feature type="compositionally biased region" description="Basic and acidic residues" evidence="1">
    <location>
        <begin position="192"/>
        <end position="201"/>
    </location>
</feature>
<evidence type="ECO:0000256" key="1">
    <source>
        <dbReference type="SAM" id="MobiDB-lite"/>
    </source>
</evidence>
<feature type="region of interest" description="Disordered" evidence="1">
    <location>
        <begin position="601"/>
        <end position="633"/>
    </location>
</feature>
<keyword evidence="2" id="KW-1185">Reference proteome</keyword>
<dbReference type="CDD" id="cd00176">
    <property type="entry name" value="SPEC"/>
    <property type="match status" value="1"/>
</dbReference>
<dbReference type="KEGG" id="hazt:108682035"/>
<feature type="region of interest" description="Disordered" evidence="1">
    <location>
        <begin position="218"/>
        <end position="261"/>
    </location>
</feature>
<feature type="compositionally biased region" description="Basic and acidic residues" evidence="1">
    <location>
        <begin position="840"/>
        <end position="856"/>
    </location>
</feature>
<feature type="compositionally biased region" description="Basic and acidic residues" evidence="1">
    <location>
        <begin position="97"/>
        <end position="119"/>
    </location>
</feature>
<feature type="region of interest" description="Disordered" evidence="1">
    <location>
        <begin position="508"/>
        <end position="552"/>
    </location>
</feature>
<name>A0A979FJS3_HYAAZ</name>
<feature type="region of interest" description="Disordered" evidence="1">
    <location>
        <begin position="338"/>
        <end position="362"/>
    </location>
</feature>
<feature type="compositionally biased region" description="Polar residues" evidence="1">
    <location>
        <begin position="243"/>
        <end position="259"/>
    </location>
</feature>
<dbReference type="GeneID" id="108682035"/>
<reference evidence="3" key="1">
    <citation type="submission" date="2025-08" db="UniProtKB">
        <authorList>
            <consortium name="RefSeq"/>
        </authorList>
    </citation>
    <scope>IDENTIFICATION</scope>
    <source>
        <tissue evidence="3">Whole organism</tissue>
    </source>
</reference>
<feature type="compositionally biased region" description="Basic and acidic residues" evidence="1">
    <location>
        <begin position="603"/>
        <end position="613"/>
    </location>
</feature>
<evidence type="ECO:0000313" key="3">
    <source>
        <dbReference type="RefSeq" id="XP_047736475.1"/>
    </source>
</evidence>
<dbReference type="SUPFAM" id="SSF46966">
    <property type="entry name" value="Spectrin repeat"/>
    <property type="match status" value="1"/>
</dbReference>
<protein>
    <submittedName>
        <fullName evidence="3">Uncharacterized protein LOC108682035</fullName>
    </submittedName>
</protein>
<dbReference type="Gene3D" id="1.20.58.60">
    <property type="match status" value="2"/>
</dbReference>
<feature type="region of interest" description="Disordered" evidence="1">
    <location>
        <begin position="821"/>
        <end position="920"/>
    </location>
</feature>
<accession>A0A979FJS3</accession>
<feature type="compositionally biased region" description="Low complexity" evidence="1">
    <location>
        <begin position="120"/>
        <end position="131"/>
    </location>
</feature>
<feature type="compositionally biased region" description="Basic residues" evidence="1">
    <location>
        <begin position="172"/>
        <end position="182"/>
    </location>
</feature>
<dbReference type="SMART" id="SM00150">
    <property type="entry name" value="SPEC"/>
    <property type="match status" value="1"/>
</dbReference>
<feature type="compositionally biased region" description="Pro residues" evidence="1">
    <location>
        <begin position="892"/>
        <end position="903"/>
    </location>
</feature>
<feature type="region of interest" description="Disordered" evidence="1">
    <location>
        <begin position="760"/>
        <end position="785"/>
    </location>
</feature>
<feature type="compositionally biased region" description="Basic and acidic residues" evidence="1">
    <location>
        <begin position="380"/>
        <end position="396"/>
    </location>
</feature>